<accession>A0A438HS50</accession>
<dbReference type="InterPro" id="IPR036397">
    <property type="entry name" value="RNaseH_sf"/>
</dbReference>
<dbReference type="AlphaFoldDB" id="A0A438HS50"/>
<reference evidence="2 3" key="1">
    <citation type="journal article" date="2018" name="PLoS Genet.">
        <title>Population sequencing reveals clonal diversity and ancestral inbreeding in the grapevine cultivar Chardonnay.</title>
        <authorList>
            <person name="Roach M.J."/>
            <person name="Johnson D.L."/>
            <person name="Bohlmann J."/>
            <person name="van Vuuren H.J."/>
            <person name="Jones S.J."/>
            <person name="Pretorius I.S."/>
            <person name="Schmidt S.A."/>
            <person name="Borneman A.R."/>
        </authorList>
    </citation>
    <scope>NUCLEOTIDE SEQUENCE [LARGE SCALE GENOMIC DNA]</scope>
    <source>
        <strain evidence="3">cv. Chardonnay</strain>
        <tissue evidence="2">Leaf</tissue>
    </source>
</reference>
<dbReference type="PROSITE" id="PS50994">
    <property type="entry name" value="INTEGRASE"/>
    <property type="match status" value="1"/>
</dbReference>
<evidence type="ECO:0000313" key="2">
    <source>
        <dbReference type="EMBL" id="RVW87240.1"/>
    </source>
</evidence>
<proteinExistence type="predicted"/>
<organism evidence="2 3">
    <name type="scientific">Vitis vinifera</name>
    <name type="common">Grape</name>
    <dbReference type="NCBI Taxonomy" id="29760"/>
    <lineage>
        <taxon>Eukaryota</taxon>
        <taxon>Viridiplantae</taxon>
        <taxon>Streptophyta</taxon>
        <taxon>Embryophyta</taxon>
        <taxon>Tracheophyta</taxon>
        <taxon>Spermatophyta</taxon>
        <taxon>Magnoliopsida</taxon>
        <taxon>eudicotyledons</taxon>
        <taxon>Gunneridae</taxon>
        <taxon>Pentapetalae</taxon>
        <taxon>rosids</taxon>
        <taxon>Vitales</taxon>
        <taxon>Vitaceae</taxon>
        <taxon>Viteae</taxon>
        <taxon>Vitis</taxon>
    </lineage>
</organism>
<dbReference type="Proteomes" id="UP000288805">
    <property type="component" value="Unassembled WGS sequence"/>
</dbReference>
<dbReference type="Gene3D" id="3.30.420.10">
    <property type="entry name" value="Ribonuclease H-like superfamily/Ribonuclease H"/>
    <property type="match status" value="2"/>
</dbReference>
<gene>
    <name evidence="2" type="ORF">CK203_037226</name>
</gene>
<feature type="domain" description="Integrase catalytic" evidence="1">
    <location>
        <begin position="219"/>
        <end position="311"/>
    </location>
</feature>
<dbReference type="GO" id="GO:0015074">
    <property type="term" value="P:DNA integration"/>
    <property type="evidence" value="ECO:0007669"/>
    <property type="project" value="InterPro"/>
</dbReference>
<dbReference type="PANTHER" id="PTHR48475">
    <property type="entry name" value="RIBONUCLEASE H"/>
    <property type="match status" value="1"/>
</dbReference>
<dbReference type="SUPFAM" id="SSF53098">
    <property type="entry name" value="Ribonuclease H-like"/>
    <property type="match status" value="2"/>
</dbReference>
<protein>
    <recommendedName>
        <fullName evidence="1">Integrase catalytic domain-containing protein</fullName>
    </recommendedName>
</protein>
<dbReference type="InterPro" id="IPR001584">
    <property type="entry name" value="Integrase_cat-core"/>
</dbReference>
<dbReference type="EMBL" id="QGNW01000185">
    <property type="protein sequence ID" value="RVW87240.1"/>
    <property type="molecule type" value="Genomic_DNA"/>
</dbReference>
<sequence>MRWLVLLTEFDIDYVTQKSIRGSIVVDHLASLLVSNGRAIDDDFPDEDVAAVTSLSGWCMYFDGAANHSGYGIGVLLISSHGDHIPRSVCLEFSNRHRPRTILLSIRLIQDEWKTRDVKLRPYHSYLELLVGRFDDLRYTHLPRPQNQFADALATLASMIDIPTDAIVRSLLIKSRYAPAYYCLIDDIKPDDGLPLYHDIYHFLRLDVYLEATTTKDKRVLRPRLYRSSDERVWGIDIIGKILPKSSSGHEFILVAINYITKWVETTSYARLTSVRVASFIISHIICHYGVPHELISDRGVHFRADADTLV</sequence>
<evidence type="ECO:0000259" key="1">
    <source>
        <dbReference type="PROSITE" id="PS50994"/>
    </source>
</evidence>
<dbReference type="InterPro" id="IPR012337">
    <property type="entry name" value="RNaseH-like_sf"/>
</dbReference>
<evidence type="ECO:0000313" key="3">
    <source>
        <dbReference type="Proteomes" id="UP000288805"/>
    </source>
</evidence>
<name>A0A438HS50_VITVI</name>
<dbReference type="GO" id="GO:0003676">
    <property type="term" value="F:nucleic acid binding"/>
    <property type="evidence" value="ECO:0007669"/>
    <property type="project" value="InterPro"/>
</dbReference>
<dbReference type="PANTHER" id="PTHR48475:SF1">
    <property type="entry name" value="RNASE H TYPE-1 DOMAIN-CONTAINING PROTEIN"/>
    <property type="match status" value="1"/>
</dbReference>
<comment type="caution">
    <text evidence="2">The sequence shown here is derived from an EMBL/GenBank/DDBJ whole genome shotgun (WGS) entry which is preliminary data.</text>
</comment>